<protein>
    <submittedName>
        <fullName evidence="1">Uncharacterized protein</fullName>
    </submittedName>
</protein>
<evidence type="ECO:0000313" key="2">
    <source>
        <dbReference type="Proteomes" id="UP001161580"/>
    </source>
</evidence>
<accession>A0AAE3U1V9</accession>
<name>A0AAE3U1V9_9HYPH</name>
<dbReference type="AlphaFoldDB" id="A0AAE3U1V9"/>
<evidence type="ECO:0000313" key="1">
    <source>
        <dbReference type="EMBL" id="MDI7920713.1"/>
    </source>
</evidence>
<comment type="caution">
    <text evidence="1">The sequence shown here is derived from an EMBL/GenBank/DDBJ whole genome shotgun (WGS) entry which is preliminary data.</text>
</comment>
<proteinExistence type="predicted"/>
<reference evidence="1" key="1">
    <citation type="submission" date="2022-03" db="EMBL/GenBank/DDBJ databases">
        <title>Fererhizobium litorale gen. nov., sp. nov., isolated from sandy sediments of the Sea of Japan seashore.</title>
        <authorList>
            <person name="Romanenko L."/>
            <person name="Kurilenko V."/>
            <person name="Otstavnykh N."/>
            <person name="Svetashev V."/>
            <person name="Tekutyeva L."/>
            <person name="Isaeva M."/>
            <person name="Mikhailov V."/>
        </authorList>
    </citation>
    <scope>NUCLEOTIDE SEQUENCE</scope>
    <source>
        <strain evidence="1">KMM 9576</strain>
    </source>
</reference>
<dbReference type="EMBL" id="JALDYZ010000001">
    <property type="protein sequence ID" value="MDI7920713.1"/>
    <property type="molecule type" value="Genomic_DNA"/>
</dbReference>
<gene>
    <name evidence="1" type="ORF">MRS75_01295</name>
</gene>
<keyword evidence="2" id="KW-1185">Reference proteome</keyword>
<sequence>METRSDPTNFKISPKYRVSDWRALTLDPDNPDETQWGTAIDILKDRIDGRFLLPAHKLIEADKHNEEGIFGFAILALDFLVIETIQGFREGRIDDGNSKDQSKRFMKKWNEFLDCLETRNERNAKAEILYLQGRCALHHRGSTDKIVVRRSDKFPMLYFHADGRIEINRTKFHSGLCVEFNRYLETLRDTTSVELRRNLKKKMNAICDD</sequence>
<dbReference type="RefSeq" id="WP_311794218.1">
    <property type="nucleotide sequence ID" value="NZ_JALDYZ010000001.1"/>
</dbReference>
<organism evidence="1 2">
    <name type="scientific">Ferirhizobium litorale</name>
    <dbReference type="NCBI Taxonomy" id="2927786"/>
    <lineage>
        <taxon>Bacteria</taxon>
        <taxon>Pseudomonadati</taxon>
        <taxon>Pseudomonadota</taxon>
        <taxon>Alphaproteobacteria</taxon>
        <taxon>Hyphomicrobiales</taxon>
        <taxon>Rhizobiaceae</taxon>
        <taxon>Ferirhizobium</taxon>
    </lineage>
</organism>
<dbReference type="Proteomes" id="UP001161580">
    <property type="component" value="Unassembled WGS sequence"/>
</dbReference>